<dbReference type="GO" id="GO:0016740">
    <property type="term" value="F:transferase activity"/>
    <property type="evidence" value="ECO:0007669"/>
    <property type="project" value="UniProtKB-KW"/>
</dbReference>
<protein>
    <submittedName>
        <fullName evidence="2">Phosphotransferase family protein</fullName>
    </submittedName>
</protein>
<dbReference type="InterPro" id="IPR011009">
    <property type="entry name" value="Kinase-like_dom_sf"/>
</dbReference>
<evidence type="ECO:0000259" key="1">
    <source>
        <dbReference type="Pfam" id="PF01636"/>
    </source>
</evidence>
<name>A0A4D7B4L1_9HYPH</name>
<accession>A0A4D7B4L1</accession>
<dbReference type="PANTHER" id="PTHR47829:SF3">
    <property type="entry name" value="AMINOGLYCOSIDE PHOSPHOTRANSFERASE DOMAIN-CONTAINING PROTEIN"/>
    <property type="match status" value="1"/>
</dbReference>
<dbReference type="AlphaFoldDB" id="A0A4D7B4L1"/>
<evidence type="ECO:0000313" key="3">
    <source>
        <dbReference type="Proteomes" id="UP000298781"/>
    </source>
</evidence>
<dbReference type="InterPro" id="IPR002575">
    <property type="entry name" value="Aminoglycoside_PTrfase"/>
</dbReference>
<reference evidence="2 3" key="1">
    <citation type="submission" date="2019-04" db="EMBL/GenBank/DDBJ databases">
        <title>Phreatobacter aquaticus sp. nov.</title>
        <authorList>
            <person name="Choi A."/>
        </authorList>
    </citation>
    <scope>NUCLEOTIDE SEQUENCE [LARGE SCALE GENOMIC DNA]</scope>
    <source>
        <strain evidence="2 3">KCTC 52518</strain>
    </source>
</reference>
<dbReference type="InterPro" id="IPR052898">
    <property type="entry name" value="ACAD10-like"/>
</dbReference>
<dbReference type="Gene3D" id="3.30.200.20">
    <property type="entry name" value="Phosphorylase Kinase, domain 1"/>
    <property type="match status" value="1"/>
</dbReference>
<dbReference type="OrthoDB" id="3806873at2"/>
<dbReference type="InterPro" id="IPR041726">
    <property type="entry name" value="ACAD10_11_N"/>
</dbReference>
<organism evidence="2 3">
    <name type="scientific">Phreatobacter stygius</name>
    <dbReference type="NCBI Taxonomy" id="1940610"/>
    <lineage>
        <taxon>Bacteria</taxon>
        <taxon>Pseudomonadati</taxon>
        <taxon>Pseudomonadota</taxon>
        <taxon>Alphaproteobacteria</taxon>
        <taxon>Hyphomicrobiales</taxon>
        <taxon>Phreatobacteraceae</taxon>
        <taxon>Phreatobacter</taxon>
    </lineage>
</organism>
<dbReference type="Proteomes" id="UP000298781">
    <property type="component" value="Chromosome"/>
</dbReference>
<dbReference type="PANTHER" id="PTHR47829">
    <property type="entry name" value="HYDROLASE, PUTATIVE (AFU_ORTHOLOGUE AFUA_1G12880)-RELATED"/>
    <property type="match status" value="1"/>
</dbReference>
<dbReference type="RefSeq" id="WP_136963294.1">
    <property type="nucleotide sequence ID" value="NZ_CP039690.1"/>
</dbReference>
<dbReference type="SUPFAM" id="SSF56112">
    <property type="entry name" value="Protein kinase-like (PK-like)"/>
    <property type="match status" value="1"/>
</dbReference>
<dbReference type="Gene3D" id="3.90.1200.10">
    <property type="match status" value="1"/>
</dbReference>
<proteinExistence type="predicted"/>
<dbReference type="EMBL" id="CP039690">
    <property type="protein sequence ID" value="QCI67871.1"/>
    <property type="molecule type" value="Genomic_DNA"/>
</dbReference>
<feature type="domain" description="Aminoglycoside phosphotransferase" evidence="1">
    <location>
        <begin position="39"/>
        <end position="257"/>
    </location>
</feature>
<keyword evidence="2" id="KW-0808">Transferase</keyword>
<dbReference type="KEGG" id="pstg:E8M01_28770"/>
<evidence type="ECO:0000313" key="2">
    <source>
        <dbReference type="EMBL" id="QCI67871.1"/>
    </source>
</evidence>
<keyword evidence="3" id="KW-1185">Reference proteome</keyword>
<dbReference type="CDD" id="cd05154">
    <property type="entry name" value="ACAD10_11_N-like"/>
    <property type="match status" value="1"/>
</dbReference>
<dbReference type="Pfam" id="PF01636">
    <property type="entry name" value="APH"/>
    <property type="match status" value="1"/>
</dbReference>
<sequence>MSATDTVASAPDHQAEFDAARLDAWLRLAVPDCRGPMRLERIGGGQSNPTFFVSYDNRQLVMRKQPAGPVLPSAHAVDREYRIMRALSLTDVPVPEMLAFCDDRAVVGTPFFVMARVEGRVFHDCALPGVAQPERRAIYFAMAETLARLQKVDIAAVGLADYGRPGGFFPRQIARWTSQWQLSKTRDNSDIERLIAWLPAHLPEGDETTISHGDFRLGNLMFHPSEPRVVAVLDWELSTLGHPLADAAFSCLAWHTRPAWFNGVLGLDIEALGIPSMACYLDRYRGAAGRLSDVETFHLVFSLFRFAVILEGIAARAKAGNAAASNAAEVGDLSASFAGRAVELIEANGP</sequence>
<gene>
    <name evidence="2" type="ORF">E8M01_28770</name>
</gene>